<name>A0A7W4PPW4_9PROT</name>
<comment type="caution">
    <text evidence="3">The sequence shown here is derived from an EMBL/GenBank/DDBJ whole genome shotgun (WGS) entry which is preliminary data.</text>
</comment>
<reference evidence="3 4" key="1">
    <citation type="submission" date="2020-04" db="EMBL/GenBank/DDBJ databases">
        <title>Description of novel Gluconacetobacter.</title>
        <authorList>
            <person name="Sombolestani A."/>
        </authorList>
    </citation>
    <scope>NUCLEOTIDE SEQUENCE [LARGE SCALE GENOMIC DNA]</scope>
    <source>
        <strain evidence="3 4">LMG 27800</strain>
    </source>
</reference>
<evidence type="ECO:0000313" key="3">
    <source>
        <dbReference type="EMBL" id="MBB2205673.1"/>
    </source>
</evidence>
<sequence length="176" mass="17636">MLMNRFSAFALSCGVAFSAVGAAHAQGAPAQVPAGTTLSTQPVGSVPVTSPADPASNPATQGAQVVNGVTGSTTAATPGVLGTNGLPTLASAGPGNVAGLVTYCIHKKLVYGTTARSTARALAKRDDVKNDQFYSVGGQGLLQTGSSTPFDIATLDRSKRVELCSDLVKKGQSLSD</sequence>
<accession>A0A7W4PPW4</accession>
<dbReference type="AlphaFoldDB" id="A0A7W4PPW4"/>
<feature type="chain" id="PRO_5030929782" evidence="2">
    <location>
        <begin position="26"/>
        <end position="176"/>
    </location>
</feature>
<protein>
    <submittedName>
        <fullName evidence="3">DUF2501 domain-containing protein</fullName>
    </submittedName>
</protein>
<dbReference type="Proteomes" id="UP000540556">
    <property type="component" value="Unassembled WGS sequence"/>
</dbReference>
<dbReference type="EMBL" id="JABEQK010000008">
    <property type="protein sequence ID" value="MBB2205673.1"/>
    <property type="molecule type" value="Genomic_DNA"/>
</dbReference>
<keyword evidence="4" id="KW-1185">Reference proteome</keyword>
<feature type="signal peptide" evidence="2">
    <location>
        <begin position="1"/>
        <end position="25"/>
    </location>
</feature>
<keyword evidence="2" id="KW-0732">Signal</keyword>
<evidence type="ECO:0000313" key="4">
    <source>
        <dbReference type="Proteomes" id="UP000540556"/>
    </source>
</evidence>
<evidence type="ECO:0000256" key="2">
    <source>
        <dbReference type="SAM" id="SignalP"/>
    </source>
</evidence>
<feature type="region of interest" description="Disordered" evidence="1">
    <location>
        <begin position="36"/>
        <end position="61"/>
    </location>
</feature>
<proteinExistence type="predicted"/>
<evidence type="ECO:0000256" key="1">
    <source>
        <dbReference type="SAM" id="MobiDB-lite"/>
    </source>
</evidence>
<gene>
    <name evidence="3" type="ORF">HLH27_11685</name>
</gene>
<organism evidence="3 4">
    <name type="scientific">Gluconacetobacter takamatsuzukensis</name>
    <dbReference type="NCBI Taxonomy" id="1286190"/>
    <lineage>
        <taxon>Bacteria</taxon>
        <taxon>Pseudomonadati</taxon>
        <taxon>Pseudomonadota</taxon>
        <taxon>Alphaproteobacteria</taxon>
        <taxon>Acetobacterales</taxon>
        <taxon>Acetobacteraceae</taxon>
        <taxon>Gluconacetobacter</taxon>
    </lineage>
</organism>